<evidence type="ECO:0000313" key="1">
    <source>
        <dbReference type="EMBL" id="CAK00626.1"/>
    </source>
</evidence>
<proteinExistence type="predicted"/>
<dbReference type="Proteomes" id="UP000001592">
    <property type="component" value="Chromosome"/>
</dbReference>
<dbReference type="AlphaFoldDB" id="A9IM19"/>
<protein>
    <submittedName>
        <fullName evidence="1">Integrase protein</fullName>
    </submittedName>
</protein>
<accession>A9IM19</accession>
<keyword evidence="2" id="KW-1185">Reference proteome</keyword>
<dbReference type="EMBL" id="AM260525">
    <property type="protein sequence ID" value="CAK00626.1"/>
    <property type="molecule type" value="Genomic_DNA"/>
</dbReference>
<dbReference type="HOGENOM" id="CLU_164546_0_0_5"/>
<gene>
    <name evidence="1" type="primary">int</name>
    <name evidence="1" type="ordered locus">BT_0138</name>
</gene>
<evidence type="ECO:0000313" key="2">
    <source>
        <dbReference type="Proteomes" id="UP000001592"/>
    </source>
</evidence>
<dbReference type="KEGG" id="btr:BT_0138"/>
<sequence length="76" mass="8603">MIVKTGRCFLPLCFYILPKLSCLPVSEINQTEILNIVVSIWHIEAATVEKALNRFNICPKYGVALRLDVDLQAVEK</sequence>
<name>A9IM19_BART1</name>
<reference evidence="1 2" key="1">
    <citation type="journal article" date="2007" name="Nat. Genet.">
        <title>Genomic analysis of Bartonella identifies type IV secretion systems as host adaptability factors.</title>
        <authorList>
            <person name="Saenz H.L."/>
            <person name="Engel P."/>
            <person name="Stoeckli M.C."/>
            <person name="Lanz C."/>
            <person name="Raddatz G."/>
            <person name="Vayssier-Taussat M."/>
            <person name="Birtles R."/>
            <person name="Schuster S.C."/>
            <person name="Dehio C."/>
        </authorList>
    </citation>
    <scope>NUCLEOTIDE SEQUENCE [LARGE SCALE GENOMIC DNA]</scope>
    <source>
        <strain evidence="2">DSM 28219 / CCUG 45778 / CIP 105476 / IBS 506</strain>
    </source>
</reference>
<organism evidence="1 2">
    <name type="scientific">Bartonella tribocorum (strain DSM 28219 / CCUG 45778 / CIP 105476 / IBS 506)</name>
    <dbReference type="NCBI Taxonomy" id="382640"/>
    <lineage>
        <taxon>Bacteria</taxon>
        <taxon>Pseudomonadati</taxon>
        <taxon>Pseudomonadota</taxon>
        <taxon>Alphaproteobacteria</taxon>
        <taxon>Hyphomicrobiales</taxon>
        <taxon>Bartonellaceae</taxon>
        <taxon>Bartonella</taxon>
    </lineage>
</organism>